<dbReference type="GO" id="GO:0016791">
    <property type="term" value="F:phosphatase activity"/>
    <property type="evidence" value="ECO:0007669"/>
    <property type="project" value="UniProtKB-ARBA"/>
</dbReference>
<keyword evidence="1" id="KW-0378">Hydrolase</keyword>
<sequence>MISTSYRLLARSVLEHNSRSDLARKNICSWIRNYCSQSNNVDKDGWFKIPLDDMSLFNDFGLSSSKSVGRKWNTCLLPGKLFSSRMPRNLSRDLCNSSASVNMNNLRFVEKCESENVDTIVVLTERHEYLQYARIDIEAFYREELGVEVLHFPIKDFGIPRIDKFVYFVSQLTQKVADGSNCLVHCAGGQGRTGLIICGLLKLVGVNEPLAQARTINQNFVETKAQEQCLQSMPICVDTSLSKTHPILVKAITFSKLLQFAKIPKDERKSNILPDVRMCNQMNTGFLSMYRLLDDQRHGYISEENLAKMLTFFVNTDKAVALAQLLSCEIASNDNGISANDLKLALCTMTVNTIST</sequence>
<dbReference type="PROSITE" id="PS00383">
    <property type="entry name" value="TYR_PHOSPHATASE_1"/>
    <property type="match status" value="1"/>
</dbReference>
<dbReference type="SUPFAM" id="SSF52799">
    <property type="entry name" value="(Phosphotyrosine protein) phosphatases II"/>
    <property type="match status" value="1"/>
</dbReference>
<accession>A0A7S3PH84</accession>
<dbReference type="Gene3D" id="3.90.190.10">
    <property type="entry name" value="Protein tyrosine phosphatase superfamily"/>
    <property type="match status" value="1"/>
</dbReference>
<reference evidence="3" key="1">
    <citation type="submission" date="2021-01" db="EMBL/GenBank/DDBJ databases">
        <authorList>
            <person name="Corre E."/>
            <person name="Pelletier E."/>
            <person name="Niang G."/>
            <person name="Scheremetjew M."/>
            <person name="Finn R."/>
            <person name="Kale V."/>
            <person name="Holt S."/>
            <person name="Cochrane G."/>
            <person name="Meng A."/>
            <person name="Brown T."/>
            <person name="Cohen L."/>
        </authorList>
    </citation>
    <scope>NUCLEOTIDE SEQUENCE</scope>
    <source>
        <strain evidence="3">GSBS06</strain>
    </source>
</reference>
<dbReference type="AlphaFoldDB" id="A0A7S3PH84"/>
<evidence type="ECO:0000259" key="2">
    <source>
        <dbReference type="PROSITE" id="PS50056"/>
    </source>
</evidence>
<dbReference type="InterPro" id="IPR016130">
    <property type="entry name" value="Tyr_Pase_AS"/>
</dbReference>
<evidence type="ECO:0000313" key="3">
    <source>
        <dbReference type="EMBL" id="CAE0437397.1"/>
    </source>
</evidence>
<proteinExistence type="predicted"/>
<dbReference type="FunFam" id="3.90.190.10:FF:000157">
    <property type="entry name" value="Protein-tyrosine phosphatase"/>
    <property type="match status" value="1"/>
</dbReference>
<dbReference type="InterPro" id="IPR057023">
    <property type="entry name" value="PTP-SAK"/>
</dbReference>
<protein>
    <recommendedName>
        <fullName evidence="2">Tyrosine specific protein phosphatases domain-containing protein</fullName>
    </recommendedName>
</protein>
<organism evidence="3">
    <name type="scientific">Aplanochytrium stocchinoi</name>
    <dbReference type="NCBI Taxonomy" id="215587"/>
    <lineage>
        <taxon>Eukaryota</taxon>
        <taxon>Sar</taxon>
        <taxon>Stramenopiles</taxon>
        <taxon>Bigyra</taxon>
        <taxon>Labyrinthulomycetes</taxon>
        <taxon>Thraustochytrida</taxon>
        <taxon>Thraustochytriidae</taxon>
        <taxon>Aplanochytrium</taxon>
    </lineage>
</organism>
<dbReference type="Pfam" id="PF22784">
    <property type="entry name" value="PTP-SAK"/>
    <property type="match status" value="1"/>
</dbReference>
<name>A0A7S3PH84_9STRA</name>
<gene>
    <name evidence="3" type="ORF">ASTO00021_LOCUS7654</name>
</gene>
<evidence type="ECO:0000256" key="1">
    <source>
        <dbReference type="ARBA" id="ARBA00022801"/>
    </source>
</evidence>
<dbReference type="InterPro" id="IPR000387">
    <property type="entry name" value="Tyr_Pase_dom"/>
</dbReference>
<feature type="domain" description="Tyrosine specific protein phosphatases" evidence="2">
    <location>
        <begin position="163"/>
        <end position="228"/>
    </location>
</feature>
<dbReference type="InterPro" id="IPR029021">
    <property type="entry name" value="Prot-tyrosine_phosphatase-like"/>
</dbReference>
<dbReference type="PROSITE" id="PS50056">
    <property type="entry name" value="TYR_PHOSPHATASE_2"/>
    <property type="match status" value="1"/>
</dbReference>
<dbReference type="EMBL" id="HBIN01010252">
    <property type="protein sequence ID" value="CAE0437397.1"/>
    <property type="molecule type" value="Transcribed_RNA"/>
</dbReference>